<reference evidence="1 2" key="1">
    <citation type="submission" date="2013-04" db="EMBL/GenBank/DDBJ databases">
        <title>The Genome Sequence of Parabacteroides gordonii DSM 23371.</title>
        <authorList>
            <consortium name="The Broad Institute Genomics Platform"/>
            <person name="Earl A."/>
            <person name="Ward D."/>
            <person name="Feldgarden M."/>
            <person name="Gevers D."/>
            <person name="Martens E."/>
            <person name="Sakamoto M."/>
            <person name="Benno Y."/>
            <person name="Suzuki N."/>
            <person name="Matsunaga N."/>
            <person name="Koshihara K."/>
            <person name="Seki M."/>
            <person name="Komiya H."/>
            <person name="Walker B."/>
            <person name="Young S."/>
            <person name="Zeng Q."/>
            <person name="Gargeya S."/>
            <person name="Fitzgerald M."/>
            <person name="Haas B."/>
            <person name="Abouelleil A."/>
            <person name="Allen A.W."/>
            <person name="Alvarado L."/>
            <person name="Arachchi H.M."/>
            <person name="Berlin A.M."/>
            <person name="Chapman S.B."/>
            <person name="Gainer-Dewar J."/>
            <person name="Goldberg J."/>
            <person name="Griggs A."/>
            <person name="Gujja S."/>
            <person name="Hansen M."/>
            <person name="Howarth C."/>
            <person name="Imamovic A."/>
            <person name="Ireland A."/>
            <person name="Larimer J."/>
            <person name="McCowan C."/>
            <person name="Murphy C."/>
            <person name="Pearson M."/>
            <person name="Poon T.W."/>
            <person name="Priest M."/>
            <person name="Roberts A."/>
            <person name="Saif S."/>
            <person name="Shea T."/>
            <person name="Sisk P."/>
            <person name="Sykes S."/>
            <person name="Wortman J."/>
            <person name="Nusbaum C."/>
            <person name="Birren B."/>
        </authorList>
    </citation>
    <scope>NUCLEOTIDE SEQUENCE [LARGE SCALE GENOMIC DNA]</scope>
    <source>
        <strain evidence="1 2">MS-1</strain>
    </source>
</reference>
<evidence type="ECO:0000313" key="1">
    <source>
        <dbReference type="EMBL" id="KKB49204.1"/>
    </source>
</evidence>
<dbReference type="STRING" id="1203610.HMPREF1536_04268"/>
<dbReference type="AlphaFoldDB" id="A0A0F5IUI2"/>
<gene>
    <name evidence="1" type="ORF">HMPREF1536_04268</name>
</gene>
<organism evidence="1 2">
    <name type="scientific">Parabacteroides gordonii MS-1 = DSM 23371</name>
    <dbReference type="NCBI Taxonomy" id="1203610"/>
    <lineage>
        <taxon>Bacteria</taxon>
        <taxon>Pseudomonadati</taxon>
        <taxon>Bacteroidota</taxon>
        <taxon>Bacteroidia</taxon>
        <taxon>Bacteroidales</taxon>
        <taxon>Tannerellaceae</taxon>
        <taxon>Parabacteroides</taxon>
    </lineage>
</organism>
<accession>A0A0F5IUI2</accession>
<keyword evidence="2" id="KW-1185">Reference proteome</keyword>
<dbReference type="PATRIC" id="fig|1203610.3.peg.4345"/>
<dbReference type="HOGENOM" id="CLU_3357528_0_0_10"/>
<name>A0A0F5IUI2_9BACT</name>
<dbReference type="Proteomes" id="UP000033035">
    <property type="component" value="Unassembled WGS sequence"/>
</dbReference>
<proteinExistence type="predicted"/>
<protein>
    <submittedName>
        <fullName evidence="1">Uncharacterized protein</fullName>
    </submittedName>
</protein>
<dbReference type="EMBL" id="AQHW01000025">
    <property type="protein sequence ID" value="KKB49204.1"/>
    <property type="molecule type" value="Genomic_DNA"/>
</dbReference>
<sequence length="36" mass="4221">MAKKIPYRLMDYFIIWPKIEHGLPGKDAGSFLAVWK</sequence>
<evidence type="ECO:0000313" key="2">
    <source>
        <dbReference type="Proteomes" id="UP000033035"/>
    </source>
</evidence>
<comment type="caution">
    <text evidence="1">The sequence shown here is derived from an EMBL/GenBank/DDBJ whole genome shotgun (WGS) entry which is preliminary data.</text>
</comment>